<dbReference type="Pfam" id="PF00059">
    <property type="entry name" value="Lectin_C"/>
    <property type="match status" value="1"/>
</dbReference>
<dbReference type="InterPro" id="IPR016187">
    <property type="entry name" value="CTDL_fold"/>
</dbReference>
<dbReference type="Gene3D" id="3.10.100.10">
    <property type="entry name" value="Mannose-Binding Protein A, subunit A"/>
    <property type="match status" value="1"/>
</dbReference>
<dbReference type="InterPro" id="IPR001304">
    <property type="entry name" value="C-type_lectin-like"/>
</dbReference>
<evidence type="ECO:0000259" key="1">
    <source>
        <dbReference type="PROSITE" id="PS50041"/>
    </source>
</evidence>
<dbReference type="WBParaSite" id="MBELARI_LOCUS6071">
    <property type="protein sequence ID" value="MBELARI_LOCUS6071"/>
    <property type="gene ID" value="MBELARI_LOCUS6071"/>
</dbReference>
<accession>A0AAF3JA82</accession>
<evidence type="ECO:0000313" key="3">
    <source>
        <dbReference type="WBParaSite" id="MBELARI_LOCUS6071"/>
    </source>
</evidence>
<dbReference type="SUPFAM" id="SSF53300">
    <property type="entry name" value="vWA-like"/>
    <property type="match status" value="1"/>
</dbReference>
<dbReference type="Gene3D" id="3.40.50.410">
    <property type="entry name" value="von Willebrand factor, type A domain"/>
    <property type="match status" value="1"/>
</dbReference>
<dbReference type="SMART" id="SM00034">
    <property type="entry name" value="CLECT"/>
    <property type="match status" value="1"/>
</dbReference>
<dbReference type="CDD" id="cd00037">
    <property type="entry name" value="CLECT"/>
    <property type="match status" value="1"/>
</dbReference>
<dbReference type="SUPFAM" id="SSF56436">
    <property type="entry name" value="C-type lectin-like"/>
    <property type="match status" value="1"/>
</dbReference>
<dbReference type="InterPro" id="IPR036465">
    <property type="entry name" value="vWFA_dom_sf"/>
</dbReference>
<sequence length="319" mass="35485">MKEPAENLCLLPISNAFYRFDNGENFCSQNYGGNVIRIENVFANAMLKSIAEQVFPSVDVWVGIWFTGNAWTFTDNTPIPYQAWGPNQPMKGDNLNCAIINKTTGYWSTTDCARMNSVVCAFPKAGPTNGPTGGTPLFYPGYDNILLLIDIGFPNSDTAPFSDLTSTLRALMVNWTNFDRIAFGTYKYSTYQQAYYGDLGDYRDAIGFLDKIVLVEHTGDSNVTSALRRGRLNFQLTQRQTYTSRQKTVLFAQAGTSNDINTAQPYAKAMQDLGKLIVVTVGFSNSEMKTLASDGGFMDWSETVDSKKLIDFLNTQLNE</sequence>
<dbReference type="InterPro" id="IPR002035">
    <property type="entry name" value="VWF_A"/>
</dbReference>
<feature type="domain" description="C-type lectin" evidence="1">
    <location>
        <begin position="5"/>
        <end position="121"/>
    </location>
</feature>
<protein>
    <recommendedName>
        <fullName evidence="1">C-type lectin domain-containing protein</fullName>
    </recommendedName>
</protein>
<reference evidence="3" key="1">
    <citation type="submission" date="2024-02" db="UniProtKB">
        <authorList>
            <consortium name="WormBaseParasite"/>
        </authorList>
    </citation>
    <scope>IDENTIFICATION</scope>
</reference>
<evidence type="ECO:0000313" key="2">
    <source>
        <dbReference type="Proteomes" id="UP000887575"/>
    </source>
</evidence>
<name>A0AAF3JA82_9BILA</name>
<dbReference type="InterPro" id="IPR016186">
    <property type="entry name" value="C-type_lectin-like/link_sf"/>
</dbReference>
<keyword evidence="2" id="KW-1185">Reference proteome</keyword>
<dbReference type="PROSITE" id="PS50041">
    <property type="entry name" value="C_TYPE_LECTIN_2"/>
    <property type="match status" value="1"/>
</dbReference>
<dbReference type="Pfam" id="PF00092">
    <property type="entry name" value="VWA"/>
    <property type="match status" value="1"/>
</dbReference>
<dbReference type="Proteomes" id="UP000887575">
    <property type="component" value="Unassembled WGS sequence"/>
</dbReference>
<organism evidence="2 3">
    <name type="scientific">Mesorhabditis belari</name>
    <dbReference type="NCBI Taxonomy" id="2138241"/>
    <lineage>
        <taxon>Eukaryota</taxon>
        <taxon>Metazoa</taxon>
        <taxon>Ecdysozoa</taxon>
        <taxon>Nematoda</taxon>
        <taxon>Chromadorea</taxon>
        <taxon>Rhabditida</taxon>
        <taxon>Rhabditina</taxon>
        <taxon>Rhabditomorpha</taxon>
        <taxon>Rhabditoidea</taxon>
        <taxon>Rhabditidae</taxon>
        <taxon>Mesorhabditinae</taxon>
        <taxon>Mesorhabditis</taxon>
    </lineage>
</organism>
<proteinExistence type="predicted"/>
<dbReference type="AlphaFoldDB" id="A0AAF3JA82"/>